<keyword evidence="5 7" id="KW-0949">S-adenosyl-L-methionine</keyword>
<dbReference type="Proteomes" id="UP000244926">
    <property type="component" value="Chromosome I"/>
</dbReference>
<dbReference type="PROSITE" id="PS51689">
    <property type="entry name" value="SAM_RNA_A_N6_MT"/>
    <property type="match status" value="1"/>
</dbReference>
<evidence type="ECO:0000256" key="2">
    <source>
        <dbReference type="ARBA" id="ARBA00022552"/>
    </source>
</evidence>
<accession>A0A2R8FCV5</accession>
<comment type="caution">
    <text evidence="8">Lacks conserved residue(s) required for the propagation of feature annotation.</text>
</comment>
<dbReference type="NCBIfam" id="TIGR00755">
    <property type="entry name" value="ksgA"/>
    <property type="match status" value="1"/>
</dbReference>
<sequence length="278" mass="31634">MTRSSPAQLTRFLSEVQNKPKKRLSQNFLVDQNIVKKIISTSQVVPGDWVLEIGPGFGALTEGLVAAGVQLIAIEKDPMFVRSLEELPIRLEITDACKYSLDQLEDYRVLGKGRVVANLPYHITTPLLTKLFSEAPDLWKTVTVMVQNEVAQRIVAQPGSRDYSSLTIFLQFFADIHYAFKVTPSCFYPKPNVHSAVIHMKVKEQFPLSKEKIPLFFNLTRTAFQQRRKTLVNTLKNLYPKDKVAKVLQQLDFSLNVRPEVLSLNDYLNLFHNMIGVL</sequence>
<dbReference type="Gene3D" id="3.40.50.150">
    <property type="entry name" value="Vaccinia Virus protein VP39"/>
    <property type="match status" value="1"/>
</dbReference>
<dbReference type="Pfam" id="PF00398">
    <property type="entry name" value="RrnaAD"/>
    <property type="match status" value="1"/>
</dbReference>
<evidence type="ECO:0000256" key="7">
    <source>
        <dbReference type="HAMAP-Rule" id="MF_00607"/>
    </source>
</evidence>
<evidence type="ECO:0000256" key="6">
    <source>
        <dbReference type="ARBA" id="ARBA00022884"/>
    </source>
</evidence>
<keyword evidence="6 7" id="KW-0694">RNA-binding</keyword>
<dbReference type="InterPro" id="IPR001737">
    <property type="entry name" value="KsgA/Erm"/>
</dbReference>
<reference evidence="11" key="1">
    <citation type="submission" date="2017-11" db="EMBL/GenBank/DDBJ databases">
        <authorList>
            <person name="Seth-Smith MB H."/>
        </authorList>
    </citation>
    <scope>NUCLEOTIDE SEQUENCE [LARGE SCALE GENOMIC DNA]</scope>
</reference>
<comment type="similarity">
    <text evidence="7">Belongs to the class I-like SAM-binding methyltransferase superfamily. rRNA adenine N(6)-methyltransferase family. RsmA subfamily.</text>
</comment>
<comment type="catalytic activity">
    <reaction evidence="7">
        <text>adenosine(1518)/adenosine(1519) in 16S rRNA + 4 S-adenosyl-L-methionine = N(6)-dimethyladenosine(1518)/N(6)-dimethyladenosine(1519) in 16S rRNA + 4 S-adenosyl-L-homocysteine + 4 H(+)</text>
        <dbReference type="Rhea" id="RHEA:19609"/>
        <dbReference type="Rhea" id="RHEA-COMP:10232"/>
        <dbReference type="Rhea" id="RHEA-COMP:10233"/>
        <dbReference type="ChEBI" id="CHEBI:15378"/>
        <dbReference type="ChEBI" id="CHEBI:57856"/>
        <dbReference type="ChEBI" id="CHEBI:59789"/>
        <dbReference type="ChEBI" id="CHEBI:74411"/>
        <dbReference type="ChEBI" id="CHEBI:74493"/>
        <dbReference type="EC" id="2.1.1.182"/>
    </reaction>
</comment>
<dbReference type="InterPro" id="IPR023165">
    <property type="entry name" value="rRNA_Ade_diMease-like_C"/>
</dbReference>
<name>A0A2R8FCV5_9CHLA</name>
<dbReference type="PROSITE" id="PS01131">
    <property type="entry name" value="RRNA_A_DIMETH"/>
    <property type="match status" value="1"/>
</dbReference>
<dbReference type="PANTHER" id="PTHR11727:SF7">
    <property type="entry name" value="DIMETHYLADENOSINE TRANSFERASE-RELATED"/>
    <property type="match status" value="1"/>
</dbReference>
<dbReference type="AlphaFoldDB" id="A0A2R8FCV5"/>
<dbReference type="InterPro" id="IPR020598">
    <property type="entry name" value="rRNA_Ade_methylase_Trfase_N"/>
</dbReference>
<feature type="binding site" evidence="7">
    <location>
        <position position="95"/>
    </location>
    <ligand>
        <name>S-adenosyl-L-methionine</name>
        <dbReference type="ChEBI" id="CHEBI:59789"/>
    </ligand>
</feature>
<evidence type="ECO:0000256" key="5">
    <source>
        <dbReference type="ARBA" id="ARBA00022691"/>
    </source>
</evidence>
<feature type="binding site" evidence="7 8">
    <location>
        <position position="29"/>
    </location>
    <ligand>
        <name>S-adenosyl-L-methionine</name>
        <dbReference type="ChEBI" id="CHEBI:59789"/>
    </ligand>
</feature>
<dbReference type="EC" id="2.1.1.182" evidence="7"/>
<dbReference type="OrthoDB" id="9814755at2"/>
<dbReference type="GO" id="GO:0005829">
    <property type="term" value="C:cytosol"/>
    <property type="evidence" value="ECO:0007669"/>
    <property type="project" value="TreeGrafter"/>
</dbReference>
<dbReference type="SUPFAM" id="SSF53335">
    <property type="entry name" value="S-adenosyl-L-methionine-dependent methyltransferases"/>
    <property type="match status" value="1"/>
</dbReference>
<protein>
    <recommendedName>
        <fullName evidence="7">Ribosomal RNA small subunit methyltransferase A</fullName>
        <ecNumber evidence="7">2.1.1.182</ecNumber>
    </recommendedName>
    <alternativeName>
        <fullName evidence="7">16S rRNA (adenine(1518)-N(6)/adenine(1519)-N(6))-dimethyltransferase</fullName>
    </alternativeName>
    <alternativeName>
        <fullName evidence="7">16S rRNA dimethyladenosine transferase</fullName>
    </alternativeName>
    <alternativeName>
        <fullName evidence="7">16S rRNA dimethylase</fullName>
    </alternativeName>
    <alternativeName>
        <fullName evidence="7">S-adenosylmethionine-6-N', N'-adenosyl(rRNA) dimethyltransferase</fullName>
    </alternativeName>
</protein>
<dbReference type="SMART" id="SM00650">
    <property type="entry name" value="rADc"/>
    <property type="match status" value="1"/>
</dbReference>
<evidence type="ECO:0000313" key="10">
    <source>
        <dbReference type="EMBL" id="SPN74162.1"/>
    </source>
</evidence>
<keyword evidence="11" id="KW-1185">Reference proteome</keyword>
<dbReference type="GO" id="GO:0003723">
    <property type="term" value="F:RNA binding"/>
    <property type="evidence" value="ECO:0007669"/>
    <property type="project" value="UniProtKB-UniRule"/>
</dbReference>
<keyword evidence="3 7" id="KW-0489">Methyltransferase</keyword>
<keyword evidence="1 7" id="KW-0963">Cytoplasm</keyword>
<dbReference type="Gene3D" id="1.10.8.100">
    <property type="entry name" value="Ribosomal RNA adenine dimethylase-like, domain 2"/>
    <property type="match status" value="1"/>
</dbReference>
<evidence type="ECO:0000256" key="4">
    <source>
        <dbReference type="ARBA" id="ARBA00022679"/>
    </source>
</evidence>
<dbReference type="PANTHER" id="PTHR11727">
    <property type="entry name" value="DIMETHYLADENOSINE TRANSFERASE"/>
    <property type="match status" value="1"/>
</dbReference>
<evidence type="ECO:0000313" key="11">
    <source>
        <dbReference type="Proteomes" id="UP000244926"/>
    </source>
</evidence>
<feature type="binding site" evidence="7 8">
    <location>
        <position position="118"/>
    </location>
    <ligand>
        <name>S-adenosyl-L-methionine</name>
        <dbReference type="ChEBI" id="CHEBI:59789"/>
    </ligand>
</feature>
<dbReference type="EMBL" id="LT993738">
    <property type="protein sequence ID" value="SPN74162.1"/>
    <property type="molecule type" value="Genomic_DNA"/>
</dbReference>
<evidence type="ECO:0000256" key="8">
    <source>
        <dbReference type="PROSITE-ProRule" id="PRU01026"/>
    </source>
</evidence>
<dbReference type="InterPro" id="IPR029063">
    <property type="entry name" value="SAM-dependent_MTases_sf"/>
</dbReference>
<gene>
    <name evidence="7 10" type="primary">rsmA</name>
    <name evidence="7" type="synonym">ksgA</name>
    <name evidence="10" type="ORF">C10C_1031</name>
</gene>
<feature type="domain" description="Ribosomal RNA adenine methylase transferase N-terminal" evidence="9">
    <location>
        <begin position="34"/>
        <end position="204"/>
    </location>
</feature>
<dbReference type="InterPro" id="IPR011530">
    <property type="entry name" value="rRNA_adenine_dimethylase"/>
</dbReference>
<comment type="function">
    <text evidence="7">Specifically dimethylates two adjacent adenosines (A1518 and A1519) in the loop of a conserved hairpin near the 3'-end of 16S rRNA in the 30S particle. May play a critical role in biogenesis of 30S subunits.</text>
</comment>
<keyword evidence="4 7" id="KW-0808">Transferase</keyword>
<dbReference type="InterPro" id="IPR020596">
    <property type="entry name" value="rRNA_Ade_Mease_Trfase_CS"/>
</dbReference>
<evidence type="ECO:0000256" key="1">
    <source>
        <dbReference type="ARBA" id="ARBA00022490"/>
    </source>
</evidence>
<proteinExistence type="inferred from homology"/>
<evidence type="ECO:0000259" key="9">
    <source>
        <dbReference type="SMART" id="SM00650"/>
    </source>
</evidence>
<keyword evidence="2 7" id="KW-0698">rRNA processing</keyword>
<feature type="binding site" evidence="7 8">
    <location>
        <position position="27"/>
    </location>
    <ligand>
        <name>S-adenosyl-L-methionine</name>
        <dbReference type="ChEBI" id="CHEBI:59789"/>
    </ligand>
</feature>
<dbReference type="RefSeq" id="WP_108897089.1">
    <property type="nucleotide sequence ID" value="NZ_LT993738.1"/>
</dbReference>
<evidence type="ECO:0000256" key="3">
    <source>
        <dbReference type="ARBA" id="ARBA00022603"/>
    </source>
</evidence>
<dbReference type="GO" id="GO:0052908">
    <property type="term" value="F:16S rRNA (adenine(1518)-N(6)/adenine(1519)-N(6))-dimethyltransferase activity"/>
    <property type="evidence" value="ECO:0007669"/>
    <property type="project" value="UniProtKB-EC"/>
</dbReference>
<organism evidence="10 11">
    <name type="scientific">Chlamydia serpentis</name>
    <dbReference type="NCBI Taxonomy" id="1967782"/>
    <lineage>
        <taxon>Bacteria</taxon>
        <taxon>Pseudomonadati</taxon>
        <taxon>Chlamydiota</taxon>
        <taxon>Chlamydiia</taxon>
        <taxon>Chlamydiales</taxon>
        <taxon>Chlamydiaceae</taxon>
        <taxon>Chlamydia/Chlamydophila group</taxon>
        <taxon>Chlamydia</taxon>
    </lineage>
</organism>
<feature type="binding site" evidence="7 8">
    <location>
        <position position="54"/>
    </location>
    <ligand>
        <name>S-adenosyl-L-methionine</name>
        <dbReference type="ChEBI" id="CHEBI:59789"/>
    </ligand>
</feature>
<dbReference type="HAMAP" id="MF_00607">
    <property type="entry name" value="16SrRNA_methyltr_A"/>
    <property type="match status" value="1"/>
</dbReference>
<dbReference type="KEGG" id="csee:C10C_1031"/>
<dbReference type="CDD" id="cd02440">
    <property type="entry name" value="AdoMet_MTases"/>
    <property type="match status" value="1"/>
</dbReference>
<comment type="subcellular location">
    <subcellularLocation>
        <location evidence="7">Cytoplasm</location>
    </subcellularLocation>
</comment>
<feature type="binding site" evidence="7 8">
    <location>
        <position position="75"/>
    </location>
    <ligand>
        <name>S-adenosyl-L-methionine</name>
        <dbReference type="ChEBI" id="CHEBI:59789"/>
    </ligand>
</feature>